<evidence type="ECO:0000259" key="4">
    <source>
        <dbReference type="PROSITE" id="PS50158"/>
    </source>
</evidence>
<name>A0A388JPS4_CHABU</name>
<dbReference type="SUPFAM" id="SSF57756">
    <property type="entry name" value="Retrovirus zinc finger-like domains"/>
    <property type="match status" value="1"/>
</dbReference>
<dbReference type="AlphaFoldDB" id="A0A388JPS4"/>
<dbReference type="GO" id="GO:0008270">
    <property type="term" value="F:zinc ion binding"/>
    <property type="evidence" value="ECO:0007669"/>
    <property type="project" value="UniProtKB-KW"/>
</dbReference>
<gene>
    <name evidence="5" type="ORF">CBR_g54918</name>
</gene>
<evidence type="ECO:0000256" key="1">
    <source>
        <dbReference type="PROSITE-ProRule" id="PRU00047"/>
    </source>
</evidence>
<organism evidence="5 6">
    <name type="scientific">Chara braunii</name>
    <name type="common">Braun's stonewort</name>
    <dbReference type="NCBI Taxonomy" id="69332"/>
    <lineage>
        <taxon>Eukaryota</taxon>
        <taxon>Viridiplantae</taxon>
        <taxon>Streptophyta</taxon>
        <taxon>Charophyceae</taxon>
        <taxon>Charales</taxon>
        <taxon>Characeae</taxon>
        <taxon>Chara</taxon>
    </lineage>
</organism>
<evidence type="ECO:0000313" key="5">
    <source>
        <dbReference type="EMBL" id="GBG59816.1"/>
    </source>
</evidence>
<keyword evidence="1" id="KW-0862">Zinc</keyword>
<dbReference type="EMBL" id="BFEA01000006">
    <property type="protein sequence ID" value="GBG59816.1"/>
    <property type="molecule type" value="Genomic_DNA"/>
</dbReference>
<dbReference type="Pfam" id="PF00098">
    <property type="entry name" value="zf-CCHC"/>
    <property type="match status" value="1"/>
</dbReference>
<comment type="caution">
    <text evidence="5">The sequence shown here is derived from an EMBL/GenBank/DDBJ whole genome shotgun (WGS) entry which is preliminary data.</text>
</comment>
<feature type="domain" description="CCHC-type" evidence="4">
    <location>
        <begin position="6"/>
        <end position="22"/>
    </location>
</feature>
<keyword evidence="1" id="KW-0863">Zinc-finger</keyword>
<dbReference type="PROSITE" id="PS50158">
    <property type="entry name" value="ZF_CCHC"/>
    <property type="match status" value="1"/>
</dbReference>
<protein>
    <recommendedName>
        <fullName evidence="4">CCHC-type domain-containing protein</fullName>
    </recommendedName>
</protein>
<sequence length="292" mass="33232">MGTLLKCFQCGGKGHFARECPSKVGGNAVNTGGQSTFSAPSTPRFWTPRRNQVEDVEKEFLRELITERKEEKARKRELEEQRRFDERLKVEMAEYAEATKADVMAAVGRQYLGQKEEVRREEVRWVEQRRAQSPPPRQRKEYVDRDEVDMEVDDLDEEIHRLSALREKRRKGKEPVRPGFRQPLFSAPAGDVNSTPGRAGCSRRPEDETRTKIPAGCGPEGLLDFVLEQKKKLSAMRQDELKRICSKEGLRYCTKGPSIDRIVAARTKLAYEGFIFSPATSAQGSPEVDLAD</sequence>
<dbReference type="InterPro" id="IPR036875">
    <property type="entry name" value="Znf_CCHC_sf"/>
</dbReference>
<dbReference type="Gene3D" id="4.10.60.10">
    <property type="entry name" value="Zinc finger, CCHC-type"/>
    <property type="match status" value="1"/>
</dbReference>
<dbReference type="SMART" id="SM00343">
    <property type="entry name" value="ZnF_C2HC"/>
    <property type="match status" value="1"/>
</dbReference>
<evidence type="ECO:0000313" key="6">
    <source>
        <dbReference type="Proteomes" id="UP000265515"/>
    </source>
</evidence>
<dbReference type="InterPro" id="IPR001878">
    <property type="entry name" value="Znf_CCHC"/>
</dbReference>
<feature type="region of interest" description="Disordered" evidence="3">
    <location>
        <begin position="169"/>
        <end position="215"/>
    </location>
</feature>
<proteinExistence type="predicted"/>
<dbReference type="GO" id="GO:0003676">
    <property type="term" value="F:nucleic acid binding"/>
    <property type="evidence" value="ECO:0007669"/>
    <property type="project" value="InterPro"/>
</dbReference>
<evidence type="ECO:0000256" key="2">
    <source>
        <dbReference type="SAM" id="Coils"/>
    </source>
</evidence>
<keyword evidence="2" id="KW-0175">Coiled coil</keyword>
<accession>A0A388JPS4</accession>
<dbReference type="Proteomes" id="UP000265515">
    <property type="component" value="Unassembled WGS sequence"/>
</dbReference>
<keyword evidence="6" id="KW-1185">Reference proteome</keyword>
<feature type="coiled-coil region" evidence="2">
    <location>
        <begin position="61"/>
        <end position="88"/>
    </location>
</feature>
<keyword evidence="1" id="KW-0479">Metal-binding</keyword>
<evidence type="ECO:0000256" key="3">
    <source>
        <dbReference type="SAM" id="MobiDB-lite"/>
    </source>
</evidence>
<dbReference type="Gramene" id="GBG59816">
    <property type="protein sequence ID" value="GBG59816"/>
    <property type="gene ID" value="CBR_g54918"/>
</dbReference>
<reference evidence="5 6" key="1">
    <citation type="journal article" date="2018" name="Cell">
        <title>The Chara Genome: Secondary Complexity and Implications for Plant Terrestrialization.</title>
        <authorList>
            <person name="Nishiyama T."/>
            <person name="Sakayama H."/>
            <person name="Vries J.D."/>
            <person name="Buschmann H."/>
            <person name="Saint-Marcoux D."/>
            <person name="Ullrich K.K."/>
            <person name="Haas F.B."/>
            <person name="Vanderstraeten L."/>
            <person name="Becker D."/>
            <person name="Lang D."/>
            <person name="Vosolsobe S."/>
            <person name="Rombauts S."/>
            <person name="Wilhelmsson P.K.I."/>
            <person name="Janitza P."/>
            <person name="Kern R."/>
            <person name="Heyl A."/>
            <person name="Rumpler F."/>
            <person name="Villalobos L.I.A.C."/>
            <person name="Clay J.M."/>
            <person name="Skokan R."/>
            <person name="Toyoda A."/>
            <person name="Suzuki Y."/>
            <person name="Kagoshima H."/>
            <person name="Schijlen E."/>
            <person name="Tajeshwar N."/>
            <person name="Catarino B."/>
            <person name="Hetherington A.J."/>
            <person name="Saltykova A."/>
            <person name="Bonnot C."/>
            <person name="Breuninger H."/>
            <person name="Symeonidi A."/>
            <person name="Radhakrishnan G.V."/>
            <person name="Van Nieuwerburgh F."/>
            <person name="Deforce D."/>
            <person name="Chang C."/>
            <person name="Karol K.G."/>
            <person name="Hedrich R."/>
            <person name="Ulvskov P."/>
            <person name="Glockner G."/>
            <person name="Delwiche C.F."/>
            <person name="Petrasek J."/>
            <person name="Van de Peer Y."/>
            <person name="Friml J."/>
            <person name="Beilby M."/>
            <person name="Dolan L."/>
            <person name="Kohara Y."/>
            <person name="Sugano S."/>
            <person name="Fujiyama A."/>
            <person name="Delaux P.-M."/>
            <person name="Quint M."/>
            <person name="TheiBen G."/>
            <person name="Hagemann M."/>
            <person name="Harholt J."/>
            <person name="Dunand C."/>
            <person name="Zachgo S."/>
            <person name="Langdale J."/>
            <person name="Maumus F."/>
            <person name="Straeten D.V.D."/>
            <person name="Gould S.B."/>
            <person name="Rensing S.A."/>
        </authorList>
    </citation>
    <scope>NUCLEOTIDE SEQUENCE [LARGE SCALE GENOMIC DNA]</scope>
    <source>
        <strain evidence="5 6">S276</strain>
    </source>
</reference>